<evidence type="ECO:0000313" key="1">
    <source>
        <dbReference type="EMBL" id="KAK8497208.1"/>
    </source>
</evidence>
<dbReference type="EMBL" id="JBBPBM010000326">
    <property type="protein sequence ID" value="KAK8497208.1"/>
    <property type="molecule type" value="Genomic_DNA"/>
</dbReference>
<evidence type="ECO:0000313" key="2">
    <source>
        <dbReference type="Proteomes" id="UP001472677"/>
    </source>
</evidence>
<sequence>MGIFVEFMLCCVKNPEAFTTEQTAAVSRREETRSLMAPKMVTQRKKKKRVKVATPFSMTPEWKPSLYAISEDNVMAEKREKTQSKTASTTTNRVMKRKSMLGLCFKIHVRNHSDDMGRNPEPVVLPTFSPTPFMF</sequence>
<keyword evidence="2" id="KW-1185">Reference proteome</keyword>
<proteinExistence type="predicted"/>
<dbReference type="PANTHER" id="PTHR35318">
    <property type="entry name" value="BNAA10G08410D PROTEIN"/>
    <property type="match status" value="1"/>
</dbReference>
<gene>
    <name evidence="1" type="ORF">V6N12_025709</name>
</gene>
<protein>
    <submittedName>
        <fullName evidence="1">Uncharacterized protein</fullName>
    </submittedName>
</protein>
<comment type="caution">
    <text evidence="1">The sequence shown here is derived from an EMBL/GenBank/DDBJ whole genome shotgun (WGS) entry which is preliminary data.</text>
</comment>
<name>A0ABR2ASY6_9ROSI</name>
<organism evidence="1 2">
    <name type="scientific">Hibiscus sabdariffa</name>
    <name type="common">roselle</name>
    <dbReference type="NCBI Taxonomy" id="183260"/>
    <lineage>
        <taxon>Eukaryota</taxon>
        <taxon>Viridiplantae</taxon>
        <taxon>Streptophyta</taxon>
        <taxon>Embryophyta</taxon>
        <taxon>Tracheophyta</taxon>
        <taxon>Spermatophyta</taxon>
        <taxon>Magnoliopsida</taxon>
        <taxon>eudicotyledons</taxon>
        <taxon>Gunneridae</taxon>
        <taxon>Pentapetalae</taxon>
        <taxon>rosids</taxon>
        <taxon>malvids</taxon>
        <taxon>Malvales</taxon>
        <taxon>Malvaceae</taxon>
        <taxon>Malvoideae</taxon>
        <taxon>Hibiscus</taxon>
    </lineage>
</organism>
<dbReference type="Proteomes" id="UP001472677">
    <property type="component" value="Unassembled WGS sequence"/>
</dbReference>
<reference evidence="1 2" key="1">
    <citation type="journal article" date="2024" name="G3 (Bethesda)">
        <title>Genome assembly of Hibiscus sabdariffa L. provides insights into metabolisms of medicinal natural products.</title>
        <authorList>
            <person name="Kim T."/>
        </authorList>
    </citation>
    <scope>NUCLEOTIDE SEQUENCE [LARGE SCALE GENOMIC DNA]</scope>
    <source>
        <strain evidence="1">TK-2024</strain>
        <tissue evidence="1">Old leaves</tissue>
    </source>
</reference>
<dbReference type="PANTHER" id="PTHR35318:SF2">
    <property type="entry name" value="OS08G0138900 PROTEIN"/>
    <property type="match status" value="1"/>
</dbReference>
<accession>A0ABR2ASY6</accession>